<keyword evidence="2" id="KW-1185">Reference proteome</keyword>
<dbReference type="Proteomes" id="UP001151760">
    <property type="component" value="Unassembled WGS sequence"/>
</dbReference>
<protein>
    <submittedName>
        <fullName evidence="1">Uncharacterized protein</fullName>
    </submittedName>
</protein>
<evidence type="ECO:0000313" key="1">
    <source>
        <dbReference type="EMBL" id="GJU02089.1"/>
    </source>
</evidence>
<evidence type="ECO:0000313" key="2">
    <source>
        <dbReference type="Proteomes" id="UP001151760"/>
    </source>
</evidence>
<reference evidence="1" key="2">
    <citation type="submission" date="2022-01" db="EMBL/GenBank/DDBJ databases">
        <authorList>
            <person name="Yamashiro T."/>
            <person name="Shiraishi A."/>
            <person name="Satake H."/>
            <person name="Nakayama K."/>
        </authorList>
    </citation>
    <scope>NUCLEOTIDE SEQUENCE</scope>
</reference>
<comment type="caution">
    <text evidence="1">The sequence shown here is derived from an EMBL/GenBank/DDBJ whole genome shotgun (WGS) entry which is preliminary data.</text>
</comment>
<dbReference type="EMBL" id="BQNB010021025">
    <property type="protein sequence ID" value="GJU02089.1"/>
    <property type="molecule type" value="Genomic_DNA"/>
</dbReference>
<reference evidence="1" key="1">
    <citation type="journal article" date="2022" name="Int. J. Mol. Sci.">
        <title>Draft Genome of Tanacetum Coccineum: Genomic Comparison of Closely Related Tanacetum-Family Plants.</title>
        <authorList>
            <person name="Yamashiro T."/>
            <person name="Shiraishi A."/>
            <person name="Nakayama K."/>
            <person name="Satake H."/>
        </authorList>
    </citation>
    <scope>NUCLEOTIDE SEQUENCE</scope>
</reference>
<gene>
    <name evidence="1" type="ORF">Tco_1112427</name>
</gene>
<organism evidence="1 2">
    <name type="scientific">Tanacetum coccineum</name>
    <dbReference type="NCBI Taxonomy" id="301880"/>
    <lineage>
        <taxon>Eukaryota</taxon>
        <taxon>Viridiplantae</taxon>
        <taxon>Streptophyta</taxon>
        <taxon>Embryophyta</taxon>
        <taxon>Tracheophyta</taxon>
        <taxon>Spermatophyta</taxon>
        <taxon>Magnoliopsida</taxon>
        <taxon>eudicotyledons</taxon>
        <taxon>Gunneridae</taxon>
        <taxon>Pentapetalae</taxon>
        <taxon>asterids</taxon>
        <taxon>campanulids</taxon>
        <taxon>Asterales</taxon>
        <taxon>Asteraceae</taxon>
        <taxon>Asteroideae</taxon>
        <taxon>Anthemideae</taxon>
        <taxon>Anthemidinae</taxon>
        <taxon>Tanacetum</taxon>
    </lineage>
</organism>
<sequence length="195" mass="21941">MPPAPRKRLHIVHYKTTNILDRREFHPLLGPASAWDRGQGIELWNLSAHLDCLKKRGRQRQWVEIRDVGSTLWSGTGRLGYKALHAELHERDKQQVTVLLLCQTADKYSLNGAQNGKGGWGQNLTGWGNVPKGDGCLSVGTPTVDTKTFKREKERFSKTEEIQMEEIRNVTRKVFIFKAVGNAKRRGENAPGTGA</sequence>
<name>A0ABQ5IPM4_9ASTR</name>
<proteinExistence type="predicted"/>
<accession>A0ABQ5IPM4</accession>